<accession>A0A418XGH5</accession>
<dbReference type="InterPro" id="IPR036390">
    <property type="entry name" value="WH_DNA-bd_sf"/>
</dbReference>
<dbReference type="SUPFAM" id="SSF46785">
    <property type="entry name" value="Winged helix' DNA-binding domain"/>
    <property type="match status" value="1"/>
</dbReference>
<dbReference type="GO" id="GO:0003677">
    <property type="term" value="F:DNA binding"/>
    <property type="evidence" value="ECO:0007669"/>
    <property type="project" value="UniProtKB-KW"/>
</dbReference>
<dbReference type="InterPro" id="IPR002577">
    <property type="entry name" value="HTH_HxlR"/>
</dbReference>
<feature type="domain" description="HTH hxlR-type" evidence="4">
    <location>
        <begin position="9"/>
        <end position="106"/>
    </location>
</feature>
<dbReference type="RefSeq" id="WP_119812271.1">
    <property type="nucleotide sequence ID" value="NZ_QYUP01000146.1"/>
</dbReference>
<keyword evidence="3" id="KW-0804">Transcription</keyword>
<organism evidence="5 6">
    <name type="scientific">Massilia cavernae</name>
    <dbReference type="NCBI Taxonomy" id="2320864"/>
    <lineage>
        <taxon>Bacteria</taxon>
        <taxon>Pseudomonadati</taxon>
        <taxon>Pseudomonadota</taxon>
        <taxon>Betaproteobacteria</taxon>
        <taxon>Burkholderiales</taxon>
        <taxon>Oxalobacteraceae</taxon>
        <taxon>Telluria group</taxon>
        <taxon>Massilia</taxon>
    </lineage>
</organism>
<evidence type="ECO:0000256" key="1">
    <source>
        <dbReference type="ARBA" id="ARBA00023015"/>
    </source>
</evidence>
<dbReference type="PROSITE" id="PS51118">
    <property type="entry name" value="HTH_HXLR"/>
    <property type="match status" value="1"/>
</dbReference>
<proteinExistence type="predicted"/>
<name>A0A418XGH5_9BURK</name>
<reference evidence="5 6" key="1">
    <citation type="submission" date="2018-09" db="EMBL/GenBank/DDBJ databases">
        <authorList>
            <person name="Zhu H."/>
        </authorList>
    </citation>
    <scope>NUCLEOTIDE SEQUENCE [LARGE SCALE GENOMIC DNA]</scope>
    <source>
        <strain evidence="5 6">K1S02-61</strain>
    </source>
</reference>
<dbReference type="PANTHER" id="PTHR33204:SF18">
    <property type="entry name" value="TRANSCRIPTIONAL REGULATORY PROTEIN"/>
    <property type="match status" value="1"/>
</dbReference>
<dbReference type="Proteomes" id="UP000284006">
    <property type="component" value="Unassembled WGS sequence"/>
</dbReference>
<dbReference type="AlphaFoldDB" id="A0A418XGH5"/>
<evidence type="ECO:0000256" key="3">
    <source>
        <dbReference type="ARBA" id="ARBA00023163"/>
    </source>
</evidence>
<dbReference type="Gene3D" id="1.10.10.10">
    <property type="entry name" value="Winged helix-like DNA-binding domain superfamily/Winged helix DNA-binding domain"/>
    <property type="match status" value="1"/>
</dbReference>
<dbReference type="OrthoDB" id="9807069at2"/>
<dbReference type="Pfam" id="PF01638">
    <property type="entry name" value="HxlR"/>
    <property type="match status" value="1"/>
</dbReference>
<dbReference type="InterPro" id="IPR036388">
    <property type="entry name" value="WH-like_DNA-bd_sf"/>
</dbReference>
<evidence type="ECO:0000313" key="6">
    <source>
        <dbReference type="Proteomes" id="UP000284006"/>
    </source>
</evidence>
<keyword evidence="2" id="KW-0238">DNA-binding</keyword>
<keyword evidence="1" id="KW-0805">Transcription regulation</keyword>
<evidence type="ECO:0000256" key="2">
    <source>
        <dbReference type="ARBA" id="ARBA00023125"/>
    </source>
</evidence>
<protein>
    <submittedName>
        <fullName evidence="5">Transcriptional regulator</fullName>
    </submittedName>
</protein>
<dbReference type="EMBL" id="QYUP01000146">
    <property type="protein sequence ID" value="RJG11551.1"/>
    <property type="molecule type" value="Genomic_DNA"/>
</dbReference>
<comment type="caution">
    <text evidence="5">The sequence shown here is derived from an EMBL/GenBank/DDBJ whole genome shotgun (WGS) entry which is preliminary data.</text>
</comment>
<keyword evidence="6" id="KW-1185">Reference proteome</keyword>
<gene>
    <name evidence="5" type="ORF">D3872_18910</name>
</gene>
<evidence type="ECO:0000259" key="4">
    <source>
        <dbReference type="PROSITE" id="PS51118"/>
    </source>
</evidence>
<dbReference type="PANTHER" id="PTHR33204">
    <property type="entry name" value="TRANSCRIPTIONAL REGULATOR, MARR FAMILY"/>
    <property type="match status" value="1"/>
</dbReference>
<sequence length="158" mass="17309">MDTRSSTACPIARAASLIGDEWVLIALRELFQGPQKFDELQKKTTAATNILTNRLTRMIAAGIVVKVPYQERPPRYTYRLTKAGLALMPVALELMRYAEEWMPSELGSPLQLRHLGCGKVTRAGQVCSECGDPINIKNARLEARGTEAPADAQPLSAA</sequence>
<evidence type="ECO:0000313" key="5">
    <source>
        <dbReference type="EMBL" id="RJG11551.1"/>
    </source>
</evidence>